<dbReference type="Pfam" id="PF25989">
    <property type="entry name" value="YknX_C"/>
    <property type="match status" value="1"/>
</dbReference>
<dbReference type="Gene3D" id="2.40.420.20">
    <property type="match status" value="1"/>
</dbReference>
<reference evidence="5 6" key="1">
    <citation type="submission" date="2017-03" db="EMBL/GenBank/DDBJ databases">
        <title>Genome analysis of strain PAMC 26510.</title>
        <authorList>
            <person name="Oh H.-M."/>
            <person name="Yang J.-A."/>
        </authorList>
    </citation>
    <scope>NUCLEOTIDE SEQUENCE [LARGE SCALE GENOMIC DNA]</scope>
    <source>
        <strain evidence="5 6">PAMC 26510</strain>
    </source>
</reference>
<feature type="domain" description="Multidrug resistance protein MdtA-like barrel-sandwich hybrid" evidence="3">
    <location>
        <begin position="68"/>
        <end position="183"/>
    </location>
</feature>
<dbReference type="InterPro" id="IPR058637">
    <property type="entry name" value="YknX-like_C"/>
</dbReference>
<proteinExistence type="inferred from homology"/>
<dbReference type="InterPro" id="IPR058625">
    <property type="entry name" value="MdtA-like_BSH"/>
</dbReference>
<evidence type="ECO:0000256" key="1">
    <source>
        <dbReference type="ARBA" id="ARBA00009477"/>
    </source>
</evidence>
<name>A0A242MJ88_CABSO</name>
<dbReference type="Proteomes" id="UP000194546">
    <property type="component" value="Unassembled WGS sequence"/>
</dbReference>
<keyword evidence="2" id="KW-0732">Signal</keyword>
<dbReference type="Pfam" id="PF25917">
    <property type="entry name" value="BSH_RND"/>
    <property type="match status" value="1"/>
</dbReference>
<dbReference type="PANTHER" id="PTHR30469:SF15">
    <property type="entry name" value="HLYD FAMILY OF SECRETION PROTEINS"/>
    <property type="match status" value="1"/>
</dbReference>
<evidence type="ECO:0000259" key="3">
    <source>
        <dbReference type="Pfam" id="PF25917"/>
    </source>
</evidence>
<comment type="caution">
    <text evidence="5">The sequence shown here is derived from an EMBL/GenBank/DDBJ whole genome shotgun (WGS) entry which is preliminary data.</text>
</comment>
<accession>A0A242MJ88</accession>
<dbReference type="PANTHER" id="PTHR30469">
    <property type="entry name" value="MULTIDRUG RESISTANCE PROTEIN MDTA"/>
    <property type="match status" value="1"/>
</dbReference>
<feature type="signal peptide" evidence="2">
    <location>
        <begin position="1"/>
        <end position="24"/>
    </location>
</feature>
<dbReference type="InterPro" id="IPR006143">
    <property type="entry name" value="RND_pump_MFP"/>
</dbReference>
<protein>
    <submittedName>
        <fullName evidence="5">HlyD family secretion protein</fullName>
    </submittedName>
</protein>
<dbReference type="Gene3D" id="2.40.30.170">
    <property type="match status" value="1"/>
</dbReference>
<feature type="domain" description="YknX-like C-terminal permuted SH3-like" evidence="4">
    <location>
        <begin position="283"/>
        <end position="348"/>
    </location>
</feature>
<evidence type="ECO:0000313" key="6">
    <source>
        <dbReference type="Proteomes" id="UP000194546"/>
    </source>
</evidence>
<organism evidence="5 6">
    <name type="scientific">Caballeronia sordidicola</name>
    <name type="common">Burkholderia sordidicola</name>
    <dbReference type="NCBI Taxonomy" id="196367"/>
    <lineage>
        <taxon>Bacteria</taxon>
        <taxon>Pseudomonadati</taxon>
        <taxon>Pseudomonadota</taxon>
        <taxon>Betaproteobacteria</taxon>
        <taxon>Burkholderiales</taxon>
        <taxon>Burkholderiaceae</taxon>
        <taxon>Caballeronia</taxon>
    </lineage>
</organism>
<dbReference type="AlphaFoldDB" id="A0A242MJ88"/>
<dbReference type="RefSeq" id="WP_062001797.1">
    <property type="nucleotide sequence ID" value="NZ_NBTY01000129.1"/>
</dbReference>
<evidence type="ECO:0000259" key="4">
    <source>
        <dbReference type="Pfam" id="PF25989"/>
    </source>
</evidence>
<dbReference type="GO" id="GO:0015562">
    <property type="term" value="F:efflux transmembrane transporter activity"/>
    <property type="evidence" value="ECO:0007669"/>
    <property type="project" value="TreeGrafter"/>
</dbReference>
<dbReference type="SUPFAM" id="SSF111369">
    <property type="entry name" value="HlyD-like secretion proteins"/>
    <property type="match status" value="1"/>
</dbReference>
<comment type="similarity">
    <text evidence="1">Belongs to the membrane fusion protein (MFP) (TC 8.A.1) family.</text>
</comment>
<dbReference type="Gene3D" id="2.40.50.100">
    <property type="match status" value="1"/>
</dbReference>
<dbReference type="GO" id="GO:1990281">
    <property type="term" value="C:efflux pump complex"/>
    <property type="evidence" value="ECO:0007669"/>
    <property type="project" value="TreeGrafter"/>
</dbReference>
<dbReference type="NCBIfam" id="TIGR01730">
    <property type="entry name" value="RND_mfp"/>
    <property type="match status" value="1"/>
</dbReference>
<dbReference type="Gene3D" id="1.10.287.470">
    <property type="entry name" value="Helix hairpin bin"/>
    <property type="match status" value="1"/>
</dbReference>
<evidence type="ECO:0000313" key="5">
    <source>
        <dbReference type="EMBL" id="OTP71023.1"/>
    </source>
</evidence>
<gene>
    <name evidence="5" type="ORF">PAMC26510_23750</name>
</gene>
<sequence length="355" mass="36137">MQTISSAVRRALICALGVSLGAHADDVTVQVQTIPVQRGSIAQPVRGYGVVAATAANLTSVSVSYVARIVQLRVQAGQKVTRGDPLFVVHADPAATLAATQAKSAATLAQGELARTQALYDQSLATTSQLAMARKALDDARQALAAQMGTGIGNGNATVKSPVDGVVIQVTAGQGEQVAAGAPVLQLAASNSRDAMRLNVTLGVEPSGATSVRAGDAVTLHALSASLADTAVTGRVVLVGAAIDTQTQLLDIGAAVPVSGTPLIPGTKVSADIATRTGVHWIVPRAAVLKDDKHAYVYQLARNNKAHRIDVATVIENGDRYGVDGALDATLPLVVSGNYELKDGMTVHAAGGAAQ</sequence>
<dbReference type="EMBL" id="NBTY01000129">
    <property type="protein sequence ID" value="OTP71023.1"/>
    <property type="molecule type" value="Genomic_DNA"/>
</dbReference>
<feature type="chain" id="PRO_5011314692" evidence="2">
    <location>
        <begin position="25"/>
        <end position="355"/>
    </location>
</feature>
<evidence type="ECO:0000256" key="2">
    <source>
        <dbReference type="SAM" id="SignalP"/>
    </source>
</evidence>